<dbReference type="CDD" id="cd06170">
    <property type="entry name" value="LuxR_C_like"/>
    <property type="match status" value="1"/>
</dbReference>
<dbReference type="InterPro" id="IPR000792">
    <property type="entry name" value="Tscrpt_reg_LuxR_C"/>
</dbReference>
<dbReference type="InterPro" id="IPR036388">
    <property type="entry name" value="WH-like_DNA-bd_sf"/>
</dbReference>
<dbReference type="InterPro" id="IPR035965">
    <property type="entry name" value="PAS-like_dom_sf"/>
</dbReference>
<protein>
    <submittedName>
        <fullName evidence="6">PAS domain S-box protein</fullName>
    </submittedName>
</protein>
<evidence type="ECO:0000256" key="4">
    <source>
        <dbReference type="SAM" id="MobiDB-lite"/>
    </source>
</evidence>
<dbReference type="NCBIfam" id="TIGR00229">
    <property type="entry name" value="sensory_box"/>
    <property type="match status" value="1"/>
</dbReference>
<gene>
    <name evidence="6" type="ORF">EEJ42_37695</name>
</gene>
<dbReference type="SUPFAM" id="SSF55785">
    <property type="entry name" value="PYP-like sensor domain (PAS domain)"/>
    <property type="match status" value="1"/>
</dbReference>
<dbReference type="PANTHER" id="PTHR44688">
    <property type="entry name" value="DNA-BINDING TRANSCRIPTIONAL ACTIVATOR DEVR_DOSR"/>
    <property type="match status" value="1"/>
</dbReference>
<evidence type="ECO:0000313" key="6">
    <source>
        <dbReference type="EMBL" id="RNF95411.1"/>
    </source>
</evidence>
<dbReference type="Gene3D" id="1.10.10.10">
    <property type="entry name" value="Winged helix-like DNA-binding domain superfamily/Winged helix DNA-binding domain"/>
    <property type="match status" value="1"/>
</dbReference>
<dbReference type="EMBL" id="RIBZ01000740">
    <property type="protein sequence ID" value="RNF95411.1"/>
    <property type="molecule type" value="Genomic_DNA"/>
</dbReference>
<evidence type="ECO:0000256" key="2">
    <source>
        <dbReference type="ARBA" id="ARBA00023125"/>
    </source>
</evidence>
<dbReference type="SMART" id="SM00421">
    <property type="entry name" value="HTH_LUXR"/>
    <property type="match status" value="1"/>
</dbReference>
<dbReference type="PANTHER" id="PTHR44688:SF16">
    <property type="entry name" value="DNA-BINDING TRANSCRIPTIONAL ACTIVATOR DEVR_DOSR"/>
    <property type="match status" value="1"/>
</dbReference>
<feature type="region of interest" description="Disordered" evidence="4">
    <location>
        <begin position="1"/>
        <end position="34"/>
    </location>
</feature>
<proteinExistence type="predicted"/>
<keyword evidence="2" id="KW-0238">DNA-binding</keyword>
<reference evidence="6 7" key="1">
    <citation type="submission" date="2018-11" db="EMBL/GenBank/DDBJ databases">
        <title>The Potential of Streptomyces as Biocontrol Agents against the Tomato grey mould, Botrytis cinerea (Gray mold) Frontiers in Microbiology.</title>
        <authorList>
            <person name="Li D."/>
        </authorList>
    </citation>
    <scope>NUCLEOTIDE SEQUENCE [LARGE SCALE GENOMIC DNA]</scope>
    <source>
        <strain evidence="6 7">NEAU-LD23</strain>
    </source>
</reference>
<dbReference type="PROSITE" id="PS50043">
    <property type="entry name" value="HTH_LUXR_2"/>
    <property type="match status" value="1"/>
</dbReference>
<name>A0A3M8TPG6_9ACTN</name>
<keyword evidence="3" id="KW-0804">Transcription</keyword>
<dbReference type="Gene3D" id="3.30.450.20">
    <property type="entry name" value="PAS domain"/>
    <property type="match status" value="1"/>
</dbReference>
<organism evidence="6 7">
    <name type="scientific">Streptomyces botrytidirepellens</name>
    <dbReference type="NCBI Taxonomy" id="2486417"/>
    <lineage>
        <taxon>Bacteria</taxon>
        <taxon>Bacillati</taxon>
        <taxon>Actinomycetota</taxon>
        <taxon>Actinomycetes</taxon>
        <taxon>Kitasatosporales</taxon>
        <taxon>Streptomycetaceae</taxon>
        <taxon>Streptomyces</taxon>
    </lineage>
</organism>
<dbReference type="SUPFAM" id="SSF46894">
    <property type="entry name" value="C-terminal effector domain of the bipartite response regulators"/>
    <property type="match status" value="1"/>
</dbReference>
<feature type="domain" description="HTH luxR-type" evidence="5">
    <location>
        <begin position="147"/>
        <end position="212"/>
    </location>
</feature>
<dbReference type="Proteomes" id="UP000275401">
    <property type="component" value="Unassembled WGS sequence"/>
</dbReference>
<keyword evidence="1" id="KW-0805">Transcription regulation</keyword>
<keyword evidence="7" id="KW-1185">Reference proteome</keyword>
<dbReference type="AlphaFoldDB" id="A0A3M8TPG6"/>
<accession>A0A3M8TPG6</accession>
<dbReference type="Pfam" id="PF00196">
    <property type="entry name" value="GerE"/>
    <property type="match status" value="1"/>
</dbReference>
<evidence type="ECO:0000256" key="1">
    <source>
        <dbReference type="ARBA" id="ARBA00023015"/>
    </source>
</evidence>
<dbReference type="RefSeq" id="WP_123106685.1">
    <property type="nucleotide sequence ID" value="NZ_RIBZ01000740.1"/>
</dbReference>
<dbReference type="GO" id="GO:0006355">
    <property type="term" value="P:regulation of DNA-templated transcription"/>
    <property type="evidence" value="ECO:0007669"/>
    <property type="project" value="InterPro"/>
</dbReference>
<dbReference type="CDD" id="cd00130">
    <property type="entry name" value="PAS"/>
    <property type="match status" value="1"/>
</dbReference>
<sequence length="229" mass="24798">MAHPHTTQAARRVPAQASSGLAHDRNRARAVTGRHATGMATLAPDLQVLAGDEDFFRHFGGTSAELCGRNLFELLDPSAPAVLREHFLRLHDGRRTRFTERVVGYRSGGRVFSGELTGTAVQGPSDALSAIVVLVKPDDEKAEDDTMAQRRNLLSPLEAQILEGVATGASTVQMAAKLYLSRQGVEYHVGSMLRKMKAPNRAALVSRAYAAGMLTVGTWPARVRPDFVK</sequence>
<dbReference type="InterPro" id="IPR000014">
    <property type="entry name" value="PAS"/>
</dbReference>
<evidence type="ECO:0000313" key="7">
    <source>
        <dbReference type="Proteomes" id="UP000275401"/>
    </source>
</evidence>
<dbReference type="GO" id="GO:0003677">
    <property type="term" value="F:DNA binding"/>
    <property type="evidence" value="ECO:0007669"/>
    <property type="project" value="UniProtKB-KW"/>
</dbReference>
<dbReference type="InterPro" id="IPR016032">
    <property type="entry name" value="Sig_transdc_resp-reg_C-effctor"/>
</dbReference>
<evidence type="ECO:0000256" key="3">
    <source>
        <dbReference type="ARBA" id="ARBA00023163"/>
    </source>
</evidence>
<comment type="caution">
    <text evidence="6">The sequence shown here is derived from an EMBL/GenBank/DDBJ whole genome shotgun (WGS) entry which is preliminary data.</text>
</comment>
<evidence type="ECO:0000259" key="5">
    <source>
        <dbReference type="PROSITE" id="PS50043"/>
    </source>
</evidence>